<dbReference type="InterPro" id="IPR028920">
    <property type="entry name" value="Tox-ART-HYD1_dom"/>
</dbReference>
<keyword evidence="3" id="KW-1185">Reference proteome</keyword>
<feature type="domain" description="Tox-ART-HYD1" evidence="1">
    <location>
        <begin position="1"/>
        <end position="101"/>
    </location>
</feature>
<dbReference type="Proteomes" id="UP001493487">
    <property type="component" value="Unassembled WGS sequence"/>
</dbReference>
<evidence type="ECO:0000313" key="2">
    <source>
        <dbReference type="EMBL" id="MEQ4481089.1"/>
    </source>
</evidence>
<reference evidence="2 3" key="1">
    <citation type="journal article" date="2023" name="Genome Announc.">
        <title>Pan-Genome Analyses of the Genus Cohnella and Proposal of the Novel Species Cohnella silvisoli sp. nov., Isolated from Forest Soil.</title>
        <authorList>
            <person name="Wang C."/>
            <person name="Mao L."/>
            <person name="Bao G."/>
            <person name="Zhu H."/>
        </authorList>
    </citation>
    <scope>NUCLEOTIDE SEQUENCE [LARGE SCALE GENOMIC DNA]</scope>
    <source>
        <strain evidence="2 3">NL03-T5-1</strain>
    </source>
</reference>
<sequence length="111" mass="12236">MHHYTTANGLQSILKTQKILPSLRAANPNDARYGDGQYFTDIIPNTKTVTEISHALVGNPFQGNKFTHYISLNLTGLPVVLGRKNVFVLLNTAPLNISGRILNYGQVTKTK</sequence>
<accession>A0ABV1KLX1</accession>
<protein>
    <submittedName>
        <fullName evidence="2">HYD1 signature containing ADP-ribosyltransferase family protein</fullName>
    </submittedName>
</protein>
<dbReference type="EMBL" id="JASKHM010000001">
    <property type="protein sequence ID" value="MEQ4481089.1"/>
    <property type="molecule type" value="Genomic_DNA"/>
</dbReference>
<dbReference type="RefSeq" id="WP_232182440.1">
    <property type="nucleotide sequence ID" value="NZ_JAIOAP010000001.1"/>
</dbReference>
<organism evidence="2 3">
    <name type="scientific">Cohnella silvisoli</name>
    <dbReference type="NCBI Taxonomy" id="2873699"/>
    <lineage>
        <taxon>Bacteria</taxon>
        <taxon>Bacillati</taxon>
        <taxon>Bacillota</taxon>
        <taxon>Bacilli</taxon>
        <taxon>Bacillales</taxon>
        <taxon>Paenibacillaceae</taxon>
        <taxon>Cohnella</taxon>
    </lineage>
</organism>
<dbReference type="Pfam" id="PF15633">
    <property type="entry name" value="Tox-ART-HYD1"/>
    <property type="match status" value="1"/>
</dbReference>
<comment type="caution">
    <text evidence="2">The sequence shown here is derived from an EMBL/GenBank/DDBJ whole genome shotgun (WGS) entry which is preliminary data.</text>
</comment>
<proteinExistence type="predicted"/>
<evidence type="ECO:0000313" key="3">
    <source>
        <dbReference type="Proteomes" id="UP001493487"/>
    </source>
</evidence>
<evidence type="ECO:0000259" key="1">
    <source>
        <dbReference type="Pfam" id="PF15633"/>
    </source>
</evidence>
<gene>
    <name evidence="2" type="ORF">QJS35_01635</name>
</gene>
<name>A0ABV1KLX1_9BACL</name>